<feature type="compositionally biased region" description="Gly residues" evidence="1">
    <location>
        <begin position="30"/>
        <end position="43"/>
    </location>
</feature>
<dbReference type="PROSITE" id="PS51257">
    <property type="entry name" value="PROKAR_LIPOPROTEIN"/>
    <property type="match status" value="1"/>
</dbReference>
<evidence type="ECO:0000256" key="1">
    <source>
        <dbReference type="SAM" id="MobiDB-lite"/>
    </source>
</evidence>
<dbReference type="BioCyc" id="SCEL448385:SCE_RS24940-MONOMER"/>
<dbReference type="KEGG" id="scl:sce4860"/>
<evidence type="ECO:0008006" key="5">
    <source>
        <dbReference type="Google" id="ProtNLM"/>
    </source>
</evidence>
<dbReference type="HOGENOM" id="CLU_034068_0_0_7"/>
<proteinExistence type="predicted"/>
<dbReference type="SUPFAM" id="SSF52266">
    <property type="entry name" value="SGNH hydrolase"/>
    <property type="match status" value="1"/>
</dbReference>
<sequence length="514" mass="52047">MRQSSFLSLGSSGTLALLLAAFGCDSSGGTSSGAGGQGAGGQGATSSASGSGGAGGQGAAGSASGSGGAAGTGGAGEGGGGAAGTGGAGGAGEGGGGAPPAPLWDWSGIVGTGQSLSVGAEGTPPRTTTQRFHNLKLSLGNASVPPFDAASTALSLVPLVEPIRGFATTYPSAYPKNIYGETPHTAMADQISSLAEASAGGDHVTVHTVVGESGQPMSVLRKGATQTATGDTSMGRAYAATLFEAEAIARLARGAGKTYGVGAIVITHGESDAGSATYGDELVKLWSDYNQDLLRITGQSRSIPLLVSQQNSVHTDAGTRSTSTQAQWRVGVDHPGDIVCSGPKYQYPYADDHIHLNANGYQQLGEKFGQIYFEKVVLGKDWQPLQPTRVERSGNVVTVHFHVPVPPLAWDSALPSPHQTAFTEWAQGRGFELWSGNTRIPISGVEISGDSVQITARNLPASGVMVGYAMTTDGTSMAGGTIRWGQLRDSDPFVGSTTGKAQPNYSVAFEMNVP</sequence>
<dbReference type="RefSeq" id="WP_012237492.1">
    <property type="nucleotide sequence ID" value="NC_010162.1"/>
</dbReference>
<feature type="region of interest" description="Disordered" evidence="1">
    <location>
        <begin position="29"/>
        <end position="128"/>
    </location>
</feature>
<evidence type="ECO:0000313" key="3">
    <source>
        <dbReference type="EMBL" id="CAN95023.1"/>
    </source>
</evidence>
<protein>
    <recommendedName>
        <fullName evidence="5">Dockerin</fullName>
    </recommendedName>
</protein>
<dbReference type="OrthoDB" id="5490831at2"/>
<dbReference type="Proteomes" id="UP000002139">
    <property type="component" value="Chromosome"/>
</dbReference>
<dbReference type="Gene3D" id="3.40.50.1110">
    <property type="entry name" value="SGNH hydrolase"/>
    <property type="match status" value="1"/>
</dbReference>
<feature type="chain" id="PRO_5002738453" description="Dockerin" evidence="2">
    <location>
        <begin position="17"/>
        <end position="514"/>
    </location>
</feature>
<dbReference type="GO" id="GO:0016788">
    <property type="term" value="F:hydrolase activity, acting on ester bonds"/>
    <property type="evidence" value="ECO:0007669"/>
    <property type="project" value="UniProtKB-ARBA"/>
</dbReference>
<name>A9FFS6_SORC5</name>
<dbReference type="EMBL" id="AM746676">
    <property type="protein sequence ID" value="CAN95023.1"/>
    <property type="molecule type" value="Genomic_DNA"/>
</dbReference>
<dbReference type="InterPro" id="IPR036514">
    <property type="entry name" value="SGNH_hydro_sf"/>
</dbReference>
<dbReference type="STRING" id="448385.sce4860"/>
<feature type="compositionally biased region" description="Gly residues" evidence="1">
    <location>
        <begin position="50"/>
        <end position="98"/>
    </location>
</feature>
<keyword evidence="4" id="KW-1185">Reference proteome</keyword>
<accession>A9FFS6</accession>
<evidence type="ECO:0000313" key="4">
    <source>
        <dbReference type="Proteomes" id="UP000002139"/>
    </source>
</evidence>
<reference evidence="3 4" key="1">
    <citation type="journal article" date="2007" name="Nat. Biotechnol.">
        <title>Complete genome sequence of the myxobacterium Sorangium cellulosum.</title>
        <authorList>
            <person name="Schneiker S."/>
            <person name="Perlova O."/>
            <person name="Kaiser O."/>
            <person name="Gerth K."/>
            <person name="Alici A."/>
            <person name="Altmeyer M.O."/>
            <person name="Bartels D."/>
            <person name="Bekel T."/>
            <person name="Beyer S."/>
            <person name="Bode E."/>
            <person name="Bode H.B."/>
            <person name="Bolten C.J."/>
            <person name="Choudhuri J.V."/>
            <person name="Doss S."/>
            <person name="Elnakady Y.A."/>
            <person name="Frank B."/>
            <person name="Gaigalat L."/>
            <person name="Goesmann A."/>
            <person name="Groeger C."/>
            <person name="Gross F."/>
            <person name="Jelsbak L."/>
            <person name="Jelsbak L."/>
            <person name="Kalinowski J."/>
            <person name="Kegler C."/>
            <person name="Knauber T."/>
            <person name="Konietzny S."/>
            <person name="Kopp M."/>
            <person name="Krause L."/>
            <person name="Krug D."/>
            <person name="Linke B."/>
            <person name="Mahmud T."/>
            <person name="Martinez-Arias R."/>
            <person name="McHardy A.C."/>
            <person name="Merai M."/>
            <person name="Meyer F."/>
            <person name="Mormann S."/>
            <person name="Munoz-Dorado J."/>
            <person name="Perez J."/>
            <person name="Pradella S."/>
            <person name="Rachid S."/>
            <person name="Raddatz G."/>
            <person name="Rosenau F."/>
            <person name="Rueckert C."/>
            <person name="Sasse F."/>
            <person name="Scharfe M."/>
            <person name="Schuster S.C."/>
            <person name="Suen G."/>
            <person name="Treuner-Lange A."/>
            <person name="Velicer G.J."/>
            <person name="Vorholter F.-J."/>
            <person name="Weissman K.J."/>
            <person name="Welch R.D."/>
            <person name="Wenzel S.C."/>
            <person name="Whitworth D.E."/>
            <person name="Wilhelm S."/>
            <person name="Wittmann C."/>
            <person name="Bloecker H."/>
            <person name="Puehler A."/>
            <person name="Mueller R."/>
        </authorList>
    </citation>
    <scope>NUCLEOTIDE SEQUENCE [LARGE SCALE GENOMIC DNA]</scope>
    <source>
        <strain evidence="4">So ce56</strain>
    </source>
</reference>
<gene>
    <name evidence="3" type="ordered locus">sce4860</name>
</gene>
<feature type="signal peptide" evidence="2">
    <location>
        <begin position="1"/>
        <end position="16"/>
    </location>
</feature>
<dbReference type="AlphaFoldDB" id="A9FFS6"/>
<keyword evidence="2" id="KW-0732">Signal</keyword>
<organism evidence="3 4">
    <name type="scientific">Sorangium cellulosum (strain So ce56)</name>
    <name type="common">Polyangium cellulosum (strain So ce56)</name>
    <dbReference type="NCBI Taxonomy" id="448385"/>
    <lineage>
        <taxon>Bacteria</taxon>
        <taxon>Pseudomonadati</taxon>
        <taxon>Myxococcota</taxon>
        <taxon>Polyangia</taxon>
        <taxon>Polyangiales</taxon>
        <taxon>Polyangiaceae</taxon>
        <taxon>Sorangium</taxon>
    </lineage>
</organism>
<evidence type="ECO:0000256" key="2">
    <source>
        <dbReference type="SAM" id="SignalP"/>
    </source>
</evidence>
<dbReference type="eggNOG" id="COG5301">
    <property type="taxonomic scope" value="Bacteria"/>
</dbReference>